<name>A0A061SNZ2_9CHLO</name>
<protein>
    <submittedName>
        <fullName evidence="2">Uncharacterized protein</fullName>
    </submittedName>
</protein>
<evidence type="ECO:0000256" key="1">
    <source>
        <dbReference type="SAM" id="SignalP"/>
    </source>
</evidence>
<dbReference type="EMBL" id="GBEZ01000458">
    <property type="protein sequence ID" value="JAC84431.1"/>
    <property type="molecule type" value="Transcribed_RNA"/>
</dbReference>
<feature type="non-terminal residue" evidence="2">
    <location>
        <position position="1"/>
    </location>
</feature>
<feature type="chain" id="PRO_5001611352" evidence="1">
    <location>
        <begin position="22"/>
        <end position="180"/>
    </location>
</feature>
<evidence type="ECO:0000313" key="2">
    <source>
        <dbReference type="EMBL" id="JAC84431.1"/>
    </source>
</evidence>
<feature type="signal peptide" evidence="1">
    <location>
        <begin position="1"/>
        <end position="21"/>
    </location>
</feature>
<gene>
    <name evidence="2" type="ORF">TSPGSL018_996</name>
</gene>
<dbReference type="AlphaFoldDB" id="A0A061SNZ2"/>
<proteinExistence type="predicted"/>
<sequence length="180" mass="20300">KLQLFLSCRARLLVTAGLVEARTSPSRSGLRHLSSNFGFDPSQYYLYYLRRSDDFAISLSLKRLFQVDGSPDCIYLGPAKLKHLRQPVLYGASLAVRTAENRNWFHSALSKRGHEKHSCLRTRNVGNKDAPTGTSATQTSIAEDKALTLKIKHCDSPVQLFNLISQHLERWCRVAPSSRQ</sequence>
<accession>A0A061SNZ2</accession>
<organism evidence="2">
    <name type="scientific">Tetraselmis sp. GSL018</name>
    <dbReference type="NCBI Taxonomy" id="582737"/>
    <lineage>
        <taxon>Eukaryota</taxon>
        <taxon>Viridiplantae</taxon>
        <taxon>Chlorophyta</taxon>
        <taxon>core chlorophytes</taxon>
        <taxon>Chlorodendrophyceae</taxon>
        <taxon>Chlorodendrales</taxon>
        <taxon>Chlorodendraceae</taxon>
        <taxon>Tetraselmis</taxon>
    </lineage>
</organism>
<keyword evidence="1" id="KW-0732">Signal</keyword>
<reference evidence="2" key="1">
    <citation type="submission" date="2014-05" db="EMBL/GenBank/DDBJ databases">
        <title>The transcriptome of the halophilic microalga Tetraselmis sp. GSL018 isolated from the Great Salt Lake, Utah.</title>
        <authorList>
            <person name="Jinkerson R.E."/>
            <person name="D'Adamo S."/>
            <person name="Posewitz M.C."/>
        </authorList>
    </citation>
    <scope>NUCLEOTIDE SEQUENCE</scope>
    <source>
        <strain evidence="2">GSL018</strain>
    </source>
</reference>
<feature type="non-terminal residue" evidence="2">
    <location>
        <position position="180"/>
    </location>
</feature>